<reference evidence="2" key="1">
    <citation type="submission" date="2020-08" db="EMBL/GenBank/DDBJ databases">
        <title>Genome public.</title>
        <authorList>
            <person name="Liu C."/>
            <person name="Sun Q."/>
        </authorList>
    </citation>
    <scope>NUCLEOTIDE SEQUENCE</scope>
    <source>
        <strain evidence="2">NSJ-12</strain>
    </source>
</reference>
<keyword evidence="1" id="KW-0812">Transmembrane</keyword>
<dbReference type="RefSeq" id="WP_177671079.1">
    <property type="nucleotide sequence ID" value="NZ_JACRSY010000040.1"/>
</dbReference>
<keyword evidence="1" id="KW-0472">Membrane</keyword>
<keyword evidence="3" id="KW-1185">Reference proteome</keyword>
<keyword evidence="1" id="KW-1133">Transmembrane helix</keyword>
<name>A0A926IFM5_9FIRM</name>
<gene>
    <name evidence="2" type="ORF">H8718_16965</name>
</gene>
<comment type="caution">
    <text evidence="2">The sequence shown here is derived from an EMBL/GenBank/DDBJ whole genome shotgun (WGS) entry which is preliminary data.</text>
</comment>
<evidence type="ECO:0000313" key="2">
    <source>
        <dbReference type="EMBL" id="MBC8581199.1"/>
    </source>
</evidence>
<evidence type="ECO:0000313" key="3">
    <source>
        <dbReference type="Proteomes" id="UP000655830"/>
    </source>
</evidence>
<dbReference type="EMBL" id="JACRSY010000040">
    <property type="protein sequence ID" value="MBC8581199.1"/>
    <property type="molecule type" value="Genomic_DNA"/>
</dbReference>
<dbReference type="Proteomes" id="UP000655830">
    <property type="component" value="Unassembled WGS sequence"/>
</dbReference>
<sequence>MGDSFKEQLVPMTMSQKDKLQRTIIWTVAILVSVILFFVLPIFAAPILVLAVMWGAMFFASKLKKEHEYALTNNIMDIDVIYNKEKRKRIMEIDIKEANVIASIKDERRQDEISRGQKVIDASDGNHTKATYAIMYPHEGQLLKILITPNEEMLQLMYKQAPNKVFKYRG</sequence>
<dbReference type="AlphaFoldDB" id="A0A926IFM5"/>
<feature type="transmembrane region" description="Helical" evidence="1">
    <location>
        <begin position="24"/>
        <end position="57"/>
    </location>
</feature>
<organism evidence="2 3">
    <name type="scientific">Zhenhengia yiwuensis</name>
    <dbReference type="NCBI Taxonomy" id="2763666"/>
    <lineage>
        <taxon>Bacteria</taxon>
        <taxon>Bacillati</taxon>
        <taxon>Bacillota</taxon>
        <taxon>Clostridia</taxon>
        <taxon>Lachnospirales</taxon>
        <taxon>Lachnospiraceae</taxon>
        <taxon>Zhenhengia</taxon>
    </lineage>
</organism>
<evidence type="ECO:0000256" key="1">
    <source>
        <dbReference type="SAM" id="Phobius"/>
    </source>
</evidence>
<protein>
    <submittedName>
        <fullName evidence="2">Uncharacterized protein</fullName>
    </submittedName>
</protein>
<proteinExistence type="predicted"/>
<accession>A0A926IFM5</accession>